<dbReference type="Gene3D" id="2.60.40.3230">
    <property type="match status" value="1"/>
</dbReference>
<keyword evidence="1" id="KW-0732">Signal</keyword>
<dbReference type="PROSITE" id="PS51257">
    <property type="entry name" value="PROKAR_LIPOPROTEIN"/>
    <property type="match status" value="1"/>
</dbReference>
<dbReference type="EMBL" id="DF196819">
    <property type="protein sequence ID" value="GAD30144.1"/>
    <property type="molecule type" value="Genomic_DNA"/>
</dbReference>
<evidence type="ECO:0000256" key="1">
    <source>
        <dbReference type="SAM" id="SignalP"/>
    </source>
</evidence>
<dbReference type="InterPro" id="IPR038483">
    <property type="entry name" value="YcfL-like_sf"/>
</dbReference>
<organism evidence="2 3">
    <name type="scientific">Photobacterium leiognathi lrivu.4.1</name>
    <dbReference type="NCBI Taxonomy" id="1248232"/>
    <lineage>
        <taxon>Bacteria</taxon>
        <taxon>Pseudomonadati</taxon>
        <taxon>Pseudomonadota</taxon>
        <taxon>Gammaproteobacteria</taxon>
        <taxon>Vibrionales</taxon>
        <taxon>Vibrionaceae</taxon>
        <taxon>Photobacterium</taxon>
    </lineage>
</organism>
<reference evidence="3" key="1">
    <citation type="submission" date="2012-12" db="EMBL/GenBank/DDBJ databases">
        <title>Genome Sequence of Photobacterium leiognathi lrivu.4.1.</title>
        <authorList>
            <person name="Urbanczyk H."/>
            <person name="Ogura Y."/>
            <person name="Hayashi T."/>
            <person name="Dunlap P.V."/>
        </authorList>
    </citation>
    <scope>NUCLEOTIDE SEQUENCE [LARGE SCALE GENOMIC DNA]</scope>
    <source>
        <strain evidence="3">lrivu.4.1</strain>
    </source>
</reference>
<evidence type="ECO:0008006" key="4">
    <source>
        <dbReference type="Google" id="ProtNLM"/>
    </source>
</evidence>
<name>A0A0U1P6Y3_PHOLE</name>
<dbReference type="HOGENOM" id="CLU_145387_1_0_6"/>
<proteinExistence type="predicted"/>
<protein>
    <recommendedName>
        <fullName evidence="4">DUF1425 domain-containing protein</fullName>
    </recommendedName>
</protein>
<feature type="chain" id="PRO_5006712612" description="DUF1425 domain-containing protein" evidence="1">
    <location>
        <begin position="22"/>
        <end position="128"/>
    </location>
</feature>
<gene>
    <name evidence="2" type="ORF">PLEI_1799</name>
</gene>
<dbReference type="InterPro" id="IPR010824">
    <property type="entry name" value="DUF1425"/>
</dbReference>
<accession>A0A0U1P6Y3</accession>
<evidence type="ECO:0000313" key="3">
    <source>
        <dbReference type="Proteomes" id="UP000030675"/>
    </source>
</evidence>
<dbReference type="Pfam" id="PF07233">
    <property type="entry name" value="DUF1425"/>
    <property type="match status" value="1"/>
</dbReference>
<dbReference type="AlphaFoldDB" id="A0A0U1P6Y3"/>
<evidence type="ECO:0000313" key="2">
    <source>
        <dbReference type="EMBL" id="GAD30144.1"/>
    </source>
</evidence>
<dbReference type="CDD" id="cd09030">
    <property type="entry name" value="DUF1425"/>
    <property type="match status" value="1"/>
</dbReference>
<dbReference type="eggNOG" id="COG5633">
    <property type="taxonomic scope" value="Bacteria"/>
</dbReference>
<dbReference type="RefSeq" id="WP_008986762.1">
    <property type="nucleotide sequence ID" value="NZ_DF196819.1"/>
</dbReference>
<feature type="signal peptide" evidence="1">
    <location>
        <begin position="1"/>
        <end position="21"/>
    </location>
</feature>
<sequence length="128" mass="14134">MKYLMALFLALMVTACSSDPAGISIENSNQNVVIGNAVLARSLAFNNAHTSKVNGLMKASVVVANKVNTDLNLQYRFYWYDAQGLEVSGSDAPWHQFALKGNDTMMLQGIAEKSEASQYRIYVRKAEH</sequence>
<dbReference type="Proteomes" id="UP000030675">
    <property type="component" value="Unassembled WGS sequence"/>
</dbReference>